<dbReference type="InterPro" id="IPR058624">
    <property type="entry name" value="MdtA-like_HH"/>
</dbReference>
<dbReference type="InterPro" id="IPR058792">
    <property type="entry name" value="Beta-barrel_RND_2"/>
</dbReference>
<dbReference type="PANTHER" id="PTHR30469">
    <property type="entry name" value="MULTIDRUG RESISTANCE PROTEIN MDTA"/>
    <property type="match status" value="1"/>
</dbReference>
<dbReference type="Gene3D" id="1.10.287.470">
    <property type="entry name" value="Helix hairpin bin"/>
    <property type="match status" value="1"/>
</dbReference>
<comment type="similarity">
    <text evidence="1">Belongs to the membrane fusion protein (MFP) (TC 8.A.1) family.</text>
</comment>
<accession>A0A3R9PQF8</accession>
<dbReference type="OrthoDB" id="9806939at2"/>
<evidence type="ECO:0000313" key="9">
    <source>
        <dbReference type="EMBL" id="RSL15592.1"/>
    </source>
</evidence>
<sequence length="405" mass="43236">MTDFSASVHEVAEDLPTSSTTASELKIRKGPVLAGLAVLALLGLAIVYGVHSRTKTENQLTQATAEAAIPSVNVTRPTGGSSAQEVVLPGNVQAFTDTPIYARTNGYLRRWYVDIGTHVRKGQLLAEIETPELDQQLQQAEADLKSAEANMHLAETTSTRWQSLLQKHAVSKQETDQVMSDYAAKQANYAASQANVRRLKELQGYERVTAPFDGTITARATDIGALIGTGSGTTPHELFHLAAVGRLFVYVAVPEIYAESVHDGAKVKITQDANPGEIIVGTIARNSSSIDQTTRTLNVQVDVDNAKGQLLPGAYVFVHLQLPAANRAVTIPSNTLLFRAEGLRVGIVRNGVVQLTPITIGHDFGNSVEVTSGLTPNDVVVLDPSDSLTSGTRVEVNAPQKGTAQ</sequence>
<keyword evidence="4" id="KW-0472">Membrane</keyword>
<keyword evidence="2" id="KW-0175">Coiled coil</keyword>
<keyword evidence="10" id="KW-1185">Reference proteome</keyword>
<dbReference type="GO" id="GO:0015562">
    <property type="term" value="F:efflux transmembrane transporter activity"/>
    <property type="evidence" value="ECO:0007669"/>
    <property type="project" value="TreeGrafter"/>
</dbReference>
<dbReference type="Pfam" id="PF25876">
    <property type="entry name" value="HH_MFP_RND"/>
    <property type="match status" value="1"/>
</dbReference>
<feature type="domain" description="Multidrug resistance protein MdtA-like barrel-sandwich hybrid" evidence="6">
    <location>
        <begin position="100"/>
        <end position="231"/>
    </location>
</feature>
<feature type="domain" description="CusB-like beta-barrel" evidence="7">
    <location>
        <begin position="249"/>
        <end position="321"/>
    </location>
</feature>
<feature type="region of interest" description="Disordered" evidence="3">
    <location>
        <begin position="386"/>
        <end position="405"/>
    </location>
</feature>
<feature type="coiled-coil region" evidence="2">
    <location>
        <begin position="130"/>
        <end position="157"/>
    </location>
</feature>
<dbReference type="Gene3D" id="2.40.420.20">
    <property type="match status" value="1"/>
</dbReference>
<keyword evidence="4" id="KW-1133">Transmembrane helix</keyword>
<evidence type="ECO:0000259" key="5">
    <source>
        <dbReference type="Pfam" id="PF25876"/>
    </source>
</evidence>
<name>A0A3R9PQF8_9BACT</name>
<dbReference type="SUPFAM" id="SSF111369">
    <property type="entry name" value="HlyD-like secretion proteins"/>
    <property type="match status" value="1"/>
</dbReference>
<dbReference type="Pfam" id="PF25954">
    <property type="entry name" value="Beta-barrel_RND_2"/>
    <property type="match status" value="1"/>
</dbReference>
<dbReference type="EMBL" id="RSDW01000001">
    <property type="protein sequence ID" value="RSL15592.1"/>
    <property type="molecule type" value="Genomic_DNA"/>
</dbReference>
<evidence type="ECO:0000256" key="4">
    <source>
        <dbReference type="SAM" id="Phobius"/>
    </source>
</evidence>
<evidence type="ECO:0000259" key="6">
    <source>
        <dbReference type="Pfam" id="PF25917"/>
    </source>
</evidence>
<dbReference type="Proteomes" id="UP000269669">
    <property type="component" value="Unassembled WGS sequence"/>
</dbReference>
<feature type="domain" description="YknX-like C-terminal permuted SH3-like" evidence="8">
    <location>
        <begin position="328"/>
        <end position="396"/>
    </location>
</feature>
<dbReference type="Pfam" id="PF25917">
    <property type="entry name" value="BSH_RND"/>
    <property type="match status" value="1"/>
</dbReference>
<organism evidence="9 10">
    <name type="scientific">Edaphobacter aggregans</name>
    <dbReference type="NCBI Taxonomy" id="570835"/>
    <lineage>
        <taxon>Bacteria</taxon>
        <taxon>Pseudomonadati</taxon>
        <taxon>Acidobacteriota</taxon>
        <taxon>Terriglobia</taxon>
        <taxon>Terriglobales</taxon>
        <taxon>Acidobacteriaceae</taxon>
        <taxon>Edaphobacter</taxon>
    </lineage>
</organism>
<evidence type="ECO:0000256" key="3">
    <source>
        <dbReference type="SAM" id="MobiDB-lite"/>
    </source>
</evidence>
<dbReference type="InterPro" id="IPR058625">
    <property type="entry name" value="MdtA-like_BSH"/>
</dbReference>
<dbReference type="InterPro" id="IPR006143">
    <property type="entry name" value="RND_pump_MFP"/>
</dbReference>
<comment type="caution">
    <text evidence="9">The sequence shown here is derived from an EMBL/GenBank/DDBJ whole genome shotgun (WGS) entry which is preliminary data.</text>
</comment>
<evidence type="ECO:0000259" key="7">
    <source>
        <dbReference type="Pfam" id="PF25954"/>
    </source>
</evidence>
<feature type="domain" description="Multidrug resistance protein MdtA-like alpha-helical hairpin" evidence="5">
    <location>
        <begin position="136"/>
        <end position="196"/>
    </location>
</feature>
<evidence type="ECO:0000313" key="10">
    <source>
        <dbReference type="Proteomes" id="UP000269669"/>
    </source>
</evidence>
<dbReference type="NCBIfam" id="TIGR01730">
    <property type="entry name" value="RND_mfp"/>
    <property type="match status" value="1"/>
</dbReference>
<dbReference type="Gene3D" id="2.40.50.100">
    <property type="match status" value="1"/>
</dbReference>
<dbReference type="Pfam" id="PF25989">
    <property type="entry name" value="YknX_C"/>
    <property type="match status" value="1"/>
</dbReference>
<evidence type="ECO:0000259" key="8">
    <source>
        <dbReference type="Pfam" id="PF25989"/>
    </source>
</evidence>
<protein>
    <submittedName>
        <fullName evidence="9">RND family efflux transporter MFP subunit</fullName>
    </submittedName>
</protein>
<keyword evidence="4" id="KW-0812">Transmembrane</keyword>
<evidence type="ECO:0000256" key="2">
    <source>
        <dbReference type="SAM" id="Coils"/>
    </source>
</evidence>
<evidence type="ECO:0000256" key="1">
    <source>
        <dbReference type="ARBA" id="ARBA00009477"/>
    </source>
</evidence>
<dbReference type="AlphaFoldDB" id="A0A3R9PQF8"/>
<dbReference type="Gene3D" id="2.40.30.170">
    <property type="match status" value="1"/>
</dbReference>
<dbReference type="GO" id="GO:1990281">
    <property type="term" value="C:efflux pump complex"/>
    <property type="evidence" value="ECO:0007669"/>
    <property type="project" value="TreeGrafter"/>
</dbReference>
<dbReference type="InterPro" id="IPR058637">
    <property type="entry name" value="YknX-like_C"/>
</dbReference>
<proteinExistence type="inferred from homology"/>
<dbReference type="PANTHER" id="PTHR30469:SF37">
    <property type="entry name" value="RAGD PROTEIN"/>
    <property type="match status" value="1"/>
</dbReference>
<gene>
    <name evidence="9" type="ORF">EDE15_1083</name>
</gene>
<feature type="transmembrane region" description="Helical" evidence="4">
    <location>
        <begin position="32"/>
        <end position="51"/>
    </location>
</feature>
<reference evidence="9 10" key="1">
    <citation type="submission" date="2018-12" db="EMBL/GenBank/DDBJ databases">
        <title>Sequencing of bacterial isolates from soil warming experiment in Harvard Forest, Massachusetts, USA.</title>
        <authorList>
            <person name="Deangelis K."/>
        </authorList>
    </citation>
    <scope>NUCLEOTIDE SEQUENCE [LARGE SCALE GENOMIC DNA]</scope>
    <source>
        <strain evidence="9 10">EB153</strain>
    </source>
</reference>
<dbReference type="FunFam" id="2.40.30.170:FF:000010">
    <property type="entry name" value="Efflux RND transporter periplasmic adaptor subunit"/>
    <property type="match status" value="1"/>
</dbReference>